<gene>
    <name evidence="2" type="ORF">MHSWG343_00430</name>
</gene>
<name>A0A478FSM6_9MOLU</name>
<dbReference type="AlphaFoldDB" id="A0A478FSM6"/>
<evidence type="ECO:0000256" key="1">
    <source>
        <dbReference type="SAM" id="MobiDB-lite"/>
    </source>
</evidence>
<dbReference type="Proteomes" id="UP000324831">
    <property type="component" value="Unassembled WGS sequence"/>
</dbReference>
<evidence type="ECO:0000313" key="2">
    <source>
        <dbReference type="EMBL" id="GCE63065.1"/>
    </source>
</evidence>
<dbReference type="EMBL" id="BIMN01000001">
    <property type="protein sequence ID" value="GCE63065.1"/>
    <property type="molecule type" value="Genomic_DNA"/>
</dbReference>
<organism evidence="2 3">
    <name type="scientific">Candidatus Mycoplasma haematohominis</name>
    <dbReference type="NCBI Taxonomy" id="1494318"/>
    <lineage>
        <taxon>Bacteria</taxon>
        <taxon>Bacillati</taxon>
        <taxon>Mycoplasmatota</taxon>
        <taxon>Mollicutes</taxon>
        <taxon>Mycoplasmataceae</taxon>
        <taxon>Mycoplasma</taxon>
    </lineage>
</organism>
<proteinExistence type="predicted"/>
<sequence>MASPAAVGGSLLGAGAIGVGSAYLAGAFGGLDPSEPNRVLLSDYSQSSSAYTEGDKIGKAYKNYLVAPIGSKTTGGVTTNNEAWWKWSYKRWQADSGSRNNVLSTEFENDKKINSAFSSTIPSPTVSPKALNQVCEDIYKQDKSSLIPVGNATENKTKLKNDLFKYCSILGEVKTISEVEDADYGENTKGKDATNSKKFVAVKGNDKFWEIRNKEFYGDDSGEKSKSKSTVGTSKFKAKSVETPRPKIRDICEEAYRSGKDESTDYPSAEVNIFCVL</sequence>
<reference evidence="2 3" key="1">
    <citation type="submission" date="2019-01" db="EMBL/GenBank/DDBJ databases">
        <title>Draft genome sequences of Candidatus Mycoplasma haemohominis SWG34-3 identified from a patient with pyrexia, anemia and liver dysfunction.</title>
        <authorList>
            <person name="Sekizuka T."/>
            <person name="Hattori N."/>
            <person name="Katano H."/>
            <person name="Takuma T."/>
            <person name="Ito T."/>
            <person name="Arai N."/>
            <person name="Yanai R."/>
            <person name="Ishii S."/>
            <person name="Miura Y."/>
            <person name="Tokunaga T."/>
            <person name="Watanabe H."/>
            <person name="Nomura N."/>
            <person name="Eguchi J."/>
            <person name="Arai T."/>
            <person name="Hasegawa H."/>
            <person name="Nakamaki T."/>
            <person name="Wakita T."/>
            <person name="Niki Y."/>
            <person name="Kuroda M."/>
        </authorList>
    </citation>
    <scope>NUCLEOTIDE SEQUENCE [LARGE SCALE GENOMIC DNA]</scope>
    <source>
        <strain evidence="2">SWG34-3</strain>
    </source>
</reference>
<evidence type="ECO:0000313" key="3">
    <source>
        <dbReference type="Proteomes" id="UP000324831"/>
    </source>
</evidence>
<comment type="caution">
    <text evidence="2">The sequence shown here is derived from an EMBL/GenBank/DDBJ whole genome shotgun (WGS) entry which is preliminary data.</text>
</comment>
<protein>
    <submittedName>
        <fullName evidence="2">Uncharacterized protein</fullName>
    </submittedName>
</protein>
<feature type="compositionally biased region" description="Basic and acidic residues" evidence="1">
    <location>
        <begin position="217"/>
        <end position="226"/>
    </location>
</feature>
<dbReference type="RefSeq" id="WP_216082662.1">
    <property type="nucleotide sequence ID" value="NZ_CACTIB010000004.1"/>
</dbReference>
<feature type="region of interest" description="Disordered" evidence="1">
    <location>
        <begin position="217"/>
        <end position="242"/>
    </location>
</feature>
<accession>A0A478FSM6</accession>